<evidence type="ECO:0000313" key="2">
    <source>
        <dbReference type="EMBL" id="MEU8138766.1"/>
    </source>
</evidence>
<keyword evidence="3" id="KW-1185">Reference proteome</keyword>
<protein>
    <submittedName>
        <fullName evidence="2">Uncharacterized protein</fullName>
    </submittedName>
</protein>
<feature type="compositionally biased region" description="Basic and acidic residues" evidence="1">
    <location>
        <begin position="1"/>
        <end position="12"/>
    </location>
</feature>
<dbReference type="Proteomes" id="UP001551482">
    <property type="component" value="Unassembled WGS sequence"/>
</dbReference>
<feature type="region of interest" description="Disordered" evidence="1">
    <location>
        <begin position="1"/>
        <end position="59"/>
    </location>
</feature>
<reference evidence="2 3" key="1">
    <citation type="submission" date="2024-06" db="EMBL/GenBank/DDBJ databases">
        <title>The Natural Products Discovery Center: Release of the First 8490 Sequenced Strains for Exploring Actinobacteria Biosynthetic Diversity.</title>
        <authorList>
            <person name="Kalkreuter E."/>
            <person name="Kautsar S.A."/>
            <person name="Yang D."/>
            <person name="Bader C.D."/>
            <person name="Teijaro C.N."/>
            <person name="Fluegel L."/>
            <person name="Davis C.M."/>
            <person name="Simpson J.R."/>
            <person name="Lauterbach L."/>
            <person name="Steele A.D."/>
            <person name="Gui C."/>
            <person name="Meng S."/>
            <person name="Li G."/>
            <person name="Viehrig K."/>
            <person name="Ye F."/>
            <person name="Su P."/>
            <person name="Kiefer A.F."/>
            <person name="Nichols A."/>
            <person name="Cepeda A.J."/>
            <person name="Yan W."/>
            <person name="Fan B."/>
            <person name="Jiang Y."/>
            <person name="Adhikari A."/>
            <person name="Zheng C.-J."/>
            <person name="Schuster L."/>
            <person name="Cowan T.M."/>
            <person name="Smanski M.J."/>
            <person name="Chevrette M.G."/>
            <person name="De Carvalho L.P.S."/>
            <person name="Shen B."/>
        </authorList>
    </citation>
    <scope>NUCLEOTIDE SEQUENCE [LARGE SCALE GENOMIC DNA]</scope>
    <source>
        <strain evidence="2 3">NPDC048946</strain>
    </source>
</reference>
<accession>A0ABV3DSN2</accession>
<evidence type="ECO:0000313" key="3">
    <source>
        <dbReference type="Proteomes" id="UP001551482"/>
    </source>
</evidence>
<gene>
    <name evidence="2" type="ORF">AB0C36_35360</name>
</gene>
<name>A0ABV3DSN2_9ACTN</name>
<dbReference type="RefSeq" id="WP_358362442.1">
    <property type="nucleotide sequence ID" value="NZ_JBEZFP010000138.1"/>
</dbReference>
<feature type="compositionally biased region" description="Pro residues" evidence="1">
    <location>
        <begin position="26"/>
        <end position="37"/>
    </location>
</feature>
<sequence>MIILRRSDEEGVRPMTAPRTAYETPPSAPPPLLLPIPRPRRTAQAPAPHRTEEPSLVAH</sequence>
<comment type="caution">
    <text evidence="2">The sequence shown here is derived from an EMBL/GenBank/DDBJ whole genome shotgun (WGS) entry which is preliminary data.</text>
</comment>
<proteinExistence type="predicted"/>
<organism evidence="2 3">
    <name type="scientific">Streptodolium elevatio</name>
    <dbReference type="NCBI Taxonomy" id="3157996"/>
    <lineage>
        <taxon>Bacteria</taxon>
        <taxon>Bacillati</taxon>
        <taxon>Actinomycetota</taxon>
        <taxon>Actinomycetes</taxon>
        <taxon>Kitasatosporales</taxon>
        <taxon>Streptomycetaceae</taxon>
        <taxon>Streptodolium</taxon>
    </lineage>
</organism>
<dbReference type="EMBL" id="JBEZFP010000138">
    <property type="protein sequence ID" value="MEU8138766.1"/>
    <property type="molecule type" value="Genomic_DNA"/>
</dbReference>
<evidence type="ECO:0000256" key="1">
    <source>
        <dbReference type="SAM" id="MobiDB-lite"/>
    </source>
</evidence>